<proteinExistence type="predicted"/>
<accession>A0A1V4AH74</accession>
<dbReference type="GO" id="GO:0032259">
    <property type="term" value="P:methylation"/>
    <property type="evidence" value="ECO:0007669"/>
    <property type="project" value="UniProtKB-KW"/>
</dbReference>
<gene>
    <name evidence="4" type="ORF">B1H18_01485</name>
</gene>
<dbReference type="EMBL" id="MVFC01000001">
    <property type="protein sequence ID" value="OON83025.1"/>
    <property type="molecule type" value="Genomic_DNA"/>
</dbReference>
<comment type="caution">
    <text evidence="4">The sequence shown here is derived from an EMBL/GenBank/DDBJ whole genome shotgun (WGS) entry which is preliminary data.</text>
</comment>
<evidence type="ECO:0000313" key="4">
    <source>
        <dbReference type="EMBL" id="OON83025.1"/>
    </source>
</evidence>
<evidence type="ECO:0000259" key="3">
    <source>
        <dbReference type="Pfam" id="PF13649"/>
    </source>
</evidence>
<dbReference type="GO" id="GO:0017000">
    <property type="term" value="P:antibiotic biosynthetic process"/>
    <property type="evidence" value="ECO:0007669"/>
    <property type="project" value="UniProtKB-ARBA"/>
</dbReference>
<dbReference type="Pfam" id="PF13649">
    <property type="entry name" value="Methyltransf_25"/>
    <property type="match status" value="1"/>
</dbReference>
<keyword evidence="5" id="KW-1185">Reference proteome</keyword>
<dbReference type="InterPro" id="IPR041698">
    <property type="entry name" value="Methyltransf_25"/>
</dbReference>
<evidence type="ECO:0000256" key="1">
    <source>
        <dbReference type="ARBA" id="ARBA00022603"/>
    </source>
</evidence>
<dbReference type="InterPro" id="IPR029063">
    <property type="entry name" value="SAM-dependent_MTases_sf"/>
</dbReference>
<organism evidence="4 5">
    <name type="scientific">Streptomyces tsukubensis</name>
    <dbReference type="NCBI Taxonomy" id="83656"/>
    <lineage>
        <taxon>Bacteria</taxon>
        <taxon>Bacillati</taxon>
        <taxon>Actinomycetota</taxon>
        <taxon>Actinomycetes</taxon>
        <taxon>Kitasatosporales</taxon>
        <taxon>Streptomycetaceae</taxon>
        <taxon>Streptomyces</taxon>
    </lineage>
</organism>
<dbReference type="GO" id="GO:0008168">
    <property type="term" value="F:methyltransferase activity"/>
    <property type="evidence" value="ECO:0007669"/>
    <property type="project" value="UniProtKB-KW"/>
</dbReference>
<dbReference type="STRING" id="83656.B1H18_01485"/>
<dbReference type="PANTHER" id="PTHR43861">
    <property type="entry name" value="TRANS-ACONITATE 2-METHYLTRANSFERASE-RELATED"/>
    <property type="match status" value="1"/>
</dbReference>
<dbReference type="PANTHER" id="PTHR43861:SF1">
    <property type="entry name" value="TRANS-ACONITATE 2-METHYLTRANSFERASE"/>
    <property type="match status" value="1"/>
</dbReference>
<keyword evidence="1" id="KW-0489">Methyltransferase</keyword>
<protein>
    <recommendedName>
        <fullName evidence="3">Methyltransferase domain-containing protein</fullName>
    </recommendedName>
</protein>
<dbReference type="Gene3D" id="3.40.50.150">
    <property type="entry name" value="Vaccinia Virus protein VP39"/>
    <property type="match status" value="1"/>
</dbReference>
<feature type="domain" description="Methyltransferase" evidence="3">
    <location>
        <begin position="26"/>
        <end position="114"/>
    </location>
</feature>
<sequence>MLHELTGDPVGAWLAGRLPVHGVRALDFGCGTGRHAVLLAERFAQVDAVDVSSAMIRIATASRSRDNIRYLARDLTELPESPVYDLILSVSTLHHLDDLPAALARLRSLVAPGGLVLLHDGLCEGRPPSRLRLYVREVRGLATGVARGPRDLAKNWTVFRLRTGAWLAHRAGDRFLSREAFRHVHGAVFDGARFEEAPHGYAMFWRCPRAEAGPAGPAPQMELS</sequence>
<keyword evidence="2" id="KW-0808">Transferase</keyword>
<dbReference type="SUPFAM" id="SSF53335">
    <property type="entry name" value="S-adenosyl-L-methionine-dependent methyltransferases"/>
    <property type="match status" value="1"/>
</dbReference>
<reference evidence="4 5" key="1">
    <citation type="submission" date="2017-02" db="EMBL/GenBank/DDBJ databases">
        <title>Draft Genome Sequence of Streptomyces tsukubaensis F601, a Producer of the immunosuppressant tacrolimus FK506.</title>
        <authorList>
            <person name="Zong G."/>
            <person name="Zhong C."/>
            <person name="Fu J."/>
            <person name="Qin R."/>
            <person name="Cao G."/>
        </authorList>
    </citation>
    <scope>NUCLEOTIDE SEQUENCE [LARGE SCALE GENOMIC DNA]</scope>
    <source>
        <strain evidence="4 5">F601</strain>
    </source>
</reference>
<evidence type="ECO:0000256" key="2">
    <source>
        <dbReference type="ARBA" id="ARBA00022679"/>
    </source>
</evidence>
<evidence type="ECO:0000313" key="5">
    <source>
        <dbReference type="Proteomes" id="UP000190539"/>
    </source>
</evidence>
<dbReference type="AlphaFoldDB" id="A0A1V4AH74"/>
<name>A0A1V4AH74_9ACTN</name>
<dbReference type="CDD" id="cd02440">
    <property type="entry name" value="AdoMet_MTases"/>
    <property type="match status" value="1"/>
</dbReference>
<dbReference type="Proteomes" id="UP000190539">
    <property type="component" value="Unassembled WGS sequence"/>
</dbReference>